<reference evidence="2" key="1">
    <citation type="submission" date="2022-11" db="EMBL/GenBank/DDBJ databases">
        <authorList>
            <person name="Graham C."/>
            <person name="Newman J.D."/>
        </authorList>
    </citation>
    <scope>NUCLEOTIDE SEQUENCE</scope>
    <source>
        <strain evidence="2">DSM 19486</strain>
    </source>
</reference>
<keyword evidence="1" id="KW-0732">Signal</keyword>
<protein>
    <recommendedName>
        <fullName evidence="4">Lipoprotein</fullName>
    </recommendedName>
</protein>
<keyword evidence="3" id="KW-1185">Reference proteome</keyword>
<evidence type="ECO:0008006" key="4">
    <source>
        <dbReference type="Google" id="ProtNLM"/>
    </source>
</evidence>
<gene>
    <name evidence="2" type="ORF">OQZ29_04885</name>
</gene>
<evidence type="ECO:0000313" key="3">
    <source>
        <dbReference type="Proteomes" id="UP001142592"/>
    </source>
</evidence>
<name>A0A9X3DB65_9SPHI</name>
<dbReference type="RefSeq" id="WP_010600625.1">
    <property type="nucleotide sequence ID" value="NZ_JAPJUH010000002.1"/>
</dbReference>
<accession>A0A9X3DB65</accession>
<sequence>MRNLILLLISVCVLTSCAKEVTDDQQVYFNDFESQPSKQISNAVTETYNGTTVLGRFNASGFDLNLNDLPAHKLVEISFDLYIHDSWDGNKTSGGVDGPDLWKMIVDGNLYVNASFSNEDCDNSGFCPPQSYPSDYPNSNHNPKTGAANPNLPGVCNLAGKTGGTTLYKITKTIEHSKASLLMQCRDQLTQTNAPDPKCDESWSIDNLRVKVINL</sequence>
<dbReference type="Proteomes" id="UP001142592">
    <property type="component" value="Unassembled WGS sequence"/>
</dbReference>
<evidence type="ECO:0000313" key="2">
    <source>
        <dbReference type="EMBL" id="MCX3264067.1"/>
    </source>
</evidence>
<comment type="caution">
    <text evidence="2">The sequence shown here is derived from an EMBL/GenBank/DDBJ whole genome shotgun (WGS) entry which is preliminary data.</text>
</comment>
<dbReference type="PANTHER" id="PTHR39767:SF2">
    <property type="entry name" value="CHROMOSOME UNDETERMINED SCAFFOLD_1, WHOLE GENOME SHOTGUN SEQUENCE"/>
    <property type="match status" value="1"/>
</dbReference>
<feature type="signal peptide" evidence="1">
    <location>
        <begin position="1"/>
        <end position="18"/>
    </location>
</feature>
<organism evidence="2 3">
    <name type="scientific">Pedobacter agri</name>
    <dbReference type="NCBI Taxonomy" id="454586"/>
    <lineage>
        <taxon>Bacteria</taxon>
        <taxon>Pseudomonadati</taxon>
        <taxon>Bacteroidota</taxon>
        <taxon>Sphingobacteriia</taxon>
        <taxon>Sphingobacteriales</taxon>
        <taxon>Sphingobacteriaceae</taxon>
        <taxon>Pedobacter</taxon>
    </lineage>
</organism>
<proteinExistence type="predicted"/>
<dbReference type="PROSITE" id="PS51257">
    <property type="entry name" value="PROKAR_LIPOPROTEIN"/>
    <property type="match status" value="1"/>
</dbReference>
<dbReference type="EMBL" id="JAPJUH010000002">
    <property type="protein sequence ID" value="MCX3264067.1"/>
    <property type="molecule type" value="Genomic_DNA"/>
</dbReference>
<feature type="chain" id="PRO_5040908782" description="Lipoprotein" evidence="1">
    <location>
        <begin position="19"/>
        <end position="215"/>
    </location>
</feature>
<dbReference type="PANTHER" id="PTHR39767">
    <property type="entry name" value="CALCIUM/CALMODULIN-BINDING MEMBRANE PROTEIN PCM4-RELATED"/>
    <property type="match status" value="1"/>
</dbReference>
<evidence type="ECO:0000256" key="1">
    <source>
        <dbReference type="SAM" id="SignalP"/>
    </source>
</evidence>
<dbReference type="AlphaFoldDB" id="A0A9X3DB65"/>